<dbReference type="PANTHER" id="PTHR43795">
    <property type="entry name" value="BIFUNCTIONAL ASPARTATE AMINOTRANSFERASE AND GLUTAMATE/ASPARTATE-PREPHENATE AMINOTRANSFERASE-RELATED"/>
    <property type="match status" value="1"/>
</dbReference>
<evidence type="ECO:0000256" key="2">
    <source>
        <dbReference type="RuleBase" id="RU000481"/>
    </source>
</evidence>
<dbReference type="PROSITE" id="PS00105">
    <property type="entry name" value="AA_TRANSFER_CLASS_1"/>
    <property type="match status" value="1"/>
</dbReference>
<sequence>MSGEGEAQVEEILKNIGNLEELSPFEFKELLIKLARRKSERMMLNAGRGNPNFLALTPRYAYLQLGKFALSEAERHFGYMGGLIGGHSDREGIEARFEIFVRNHWNERGTAFLNSAVSYVRDYLGLPAGDFLHEMVQGYLGCDYPSPPRMLPLAEKIVARYLMKEMGAGYDLGYSLVDETQLFAVEGGTAAMAYLFESLKANRILNEGDKIALAVPIFSPYLEIPRLDTYRLEVIEVRADEERGYQIPREELEKLRDPEIKAFFLVNPGNPTSVKLEEETLEDLREIVEKDRNDLIIITDDVYATFAEDFRSVYSVLPHNTILVYSFSKYFGATGWRLGVIALHRDNVVDRLIASLPEEVQEILEKRYAPITPNVRELKFIDRLVADSRNVALRHTAGLSTPQQVQMVLFALYALMDEEEKYKKTVKHVLRRRYRALYRGLGIEPEESPGYAYYYTLLDTEKLAERLYGKEFAEWFVRTLPVEEFIVRLAVEAGVVLLPGKGFDVIHPSARVSLANLREIDYIKIGKTIRRLIDEYYKKFRGEV</sequence>
<dbReference type="HOGENOM" id="CLU_038911_0_0_2"/>
<dbReference type="Pfam" id="PF00155">
    <property type="entry name" value="Aminotran_1_2"/>
    <property type="match status" value="1"/>
</dbReference>
<gene>
    <name evidence="4" type="ORF">CL1_0496</name>
</gene>
<proteinExistence type="inferred from homology"/>
<dbReference type="InterPro" id="IPR004839">
    <property type="entry name" value="Aminotransferase_I/II_large"/>
</dbReference>
<evidence type="ECO:0000313" key="4">
    <source>
        <dbReference type="EMBL" id="AFL94704.1"/>
    </source>
</evidence>
<dbReference type="InterPro" id="IPR050478">
    <property type="entry name" value="Ethylene_sulfur-biosynth"/>
</dbReference>
<dbReference type="AlphaFoldDB" id="I3ZSM0"/>
<dbReference type="OrthoDB" id="372018at2157"/>
<evidence type="ECO:0000313" key="5">
    <source>
        <dbReference type="Proteomes" id="UP000006064"/>
    </source>
</evidence>
<evidence type="ECO:0000256" key="1">
    <source>
        <dbReference type="ARBA" id="ARBA00022898"/>
    </source>
</evidence>
<dbReference type="Gene3D" id="3.40.640.10">
    <property type="entry name" value="Type I PLP-dependent aspartate aminotransferase-like (Major domain)"/>
    <property type="match status" value="1"/>
</dbReference>
<reference evidence="4 5" key="1">
    <citation type="journal article" date="2012" name="J. Bacteriol.">
        <title>Complete Genome Sequence of the Hyperthermophilic Archaeon Thermococcus sp. Strain CL1, Isolated from a Paralvinella sp. Polychaete Worm Collected from a Hydrothermal Vent.</title>
        <authorList>
            <person name="Jung J.H."/>
            <person name="Holden J.F."/>
            <person name="Seo D.H."/>
            <person name="Park K.H."/>
            <person name="Shin H."/>
            <person name="Ryu S."/>
            <person name="Lee J.H."/>
            <person name="Park C.S."/>
        </authorList>
    </citation>
    <scope>NUCLEOTIDE SEQUENCE [LARGE SCALE GENOMIC DNA]</scope>
    <source>
        <strain evidence="5">DSM 27260 / KACC 17922 / CL1</strain>
    </source>
</reference>
<dbReference type="NCBIfam" id="NF006755">
    <property type="entry name" value="PRK09275.1"/>
    <property type="match status" value="1"/>
</dbReference>
<dbReference type="InterPro" id="IPR015424">
    <property type="entry name" value="PyrdxlP-dep_Trfase"/>
</dbReference>
<accession>I3ZSM0</accession>
<keyword evidence="2 4" id="KW-0032">Aminotransferase</keyword>
<keyword evidence="2" id="KW-0808">Transferase</keyword>
<dbReference type="GO" id="GO:0008483">
    <property type="term" value="F:transaminase activity"/>
    <property type="evidence" value="ECO:0007669"/>
    <property type="project" value="UniProtKB-KW"/>
</dbReference>
<protein>
    <recommendedName>
        <fullName evidence="2">Aminotransferase</fullName>
        <ecNumber evidence="2">2.6.1.-</ecNumber>
    </recommendedName>
</protein>
<dbReference type="Gene3D" id="1.10.20.110">
    <property type="match status" value="1"/>
</dbReference>
<organism evidence="4 5">
    <name type="scientific">Thermococcus cleftensis (strain DSM 27260 / KACC 17922 / CL1)</name>
    <dbReference type="NCBI Taxonomy" id="163003"/>
    <lineage>
        <taxon>Archaea</taxon>
        <taxon>Methanobacteriati</taxon>
        <taxon>Methanobacteriota</taxon>
        <taxon>Thermococci</taxon>
        <taxon>Thermococcales</taxon>
        <taxon>Thermococcaceae</taxon>
        <taxon>Thermococcus</taxon>
    </lineage>
</organism>
<dbReference type="KEGG" id="thm:CL1_0496"/>
<dbReference type="STRING" id="163003.CL1_0496"/>
<dbReference type="CDD" id="cd00609">
    <property type="entry name" value="AAT_like"/>
    <property type="match status" value="1"/>
</dbReference>
<keyword evidence="1" id="KW-0663">Pyridoxal phosphate</keyword>
<comment type="similarity">
    <text evidence="2">Belongs to the class-I pyridoxal-phosphate-dependent aminotransferase family.</text>
</comment>
<dbReference type="InterPro" id="IPR015422">
    <property type="entry name" value="PyrdxlP-dep_Trfase_small"/>
</dbReference>
<dbReference type="InterPro" id="IPR004838">
    <property type="entry name" value="NHTrfase_class1_PyrdxlP-BS"/>
</dbReference>
<name>I3ZSM0_THECF</name>
<evidence type="ECO:0000259" key="3">
    <source>
        <dbReference type="Pfam" id="PF00155"/>
    </source>
</evidence>
<dbReference type="InterPro" id="IPR022518">
    <property type="entry name" value="Aspartate_4-decarboxylase"/>
</dbReference>
<dbReference type="GO" id="GO:0006520">
    <property type="term" value="P:amino acid metabolic process"/>
    <property type="evidence" value="ECO:0007669"/>
    <property type="project" value="TreeGrafter"/>
</dbReference>
<keyword evidence="5" id="KW-1185">Reference proteome</keyword>
<feature type="domain" description="Aminotransferase class I/classII large" evidence="3">
    <location>
        <begin position="180"/>
        <end position="518"/>
    </location>
</feature>
<dbReference type="EC" id="2.6.1.-" evidence="2"/>
<comment type="cofactor">
    <cofactor evidence="2">
        <name>pyridoxal 5'-phosphate</name>
        <dbReference type="ChEBI" id="CHEBI:597326"/>
    </cofactor>
</comment>
<dbReference type="Proteomes" id="UP000006064">
    <property type="component" value="Chromosome"/>
</dbReference>
<dbReference type="SUPFAM" id="SSF53383">
    <property type="entry name" value="PLP-dependent transferases"/>
    <property type="match status" value="1"/>
</dbReference>
<dbReference type="NCBIfam" id="TIGR03801">
    <property type="entry name" value="asp_4_decarbox"/>
    <property type="match status" value="1"/>
</dbReference>
<dbReference type="Gene3D" id="3.90.1150.10">
    <property type="entry name" value="Aspartate Aminotransferase, domain 1"/>
    <property type="match status" value="1"/>
</dbReference>
<dbReference type="EMBL" id="CP003651">
    <property type="protein sequence ID" value="AFL94704.1"/>
    <property type="molecule type" value="Genomic_DNA"/>
</dbReference>
<dbReference type="GO" id="GO:0030170">
    <property type="term" value="F:pyridoxal phosphate binding"/>
    <property type="evidence" value="ECO:0007669"/>
    <property type="project" value="InterPro"/>
</dbReference>
<dbReference type="InterPro" id="IPR015421">
    <property type="entry name" value="PyrdxlP-dep_Trfase_major"/>
</dbReference>
<dbReference type="PANTHER" id="PTHR43795:SF2">
    <property type="entry name" value="BIFUNCTIONAL ASPARTATE AMINOTRANSFERASE AND GLUTAMATE_ASPARTATE-PREPHENATE AMINOTRANSFERASE"/>
    <property type="match status" value="1"/>
</dbReference>